<evidence type="ECO:0000313" key="3">
    <source>
        <dbReference type="Proteomes" id="UP000595140"/>
    </source>
</evidence>
<dbReference type="InterPro" id="IPR056924">
    <property type="entry name" value="SH3_Tf2-1"/>
</dbReference>
<organism evidence="2 3">
    <name type="scientific">Cuscuta campestris</name>
    <dbReference type="NCBI Taxonomy" id="132261"/>
    <lineage>
        <taxon>Eukaryota</taxon>
        <taxon>Viridiplantae</taxon>
        <taxon>Streptophyta</taxon>
        <taxon>Embryophyta</taxon>
        <taxon>Tracheophyta</taxon>
        <taxon>Spermatophyta</taxon>
        <taxon>Magnoliopsida</taxon>
        <taxon>eudicotyledons</taxon>
        <taxon>Gunneridae</taxon>
        <taxon>Pentapetalae</taxon>
        <taxon>asterids</taxon>
        <taxon>lamiids</taxon>
        <taxon>Solanales</taxon>
        <taxon>Convolvulaceae</taxon>
        <taxon>Cuscuteae</taxon>
        <taxon>Cuscuta</taxon>
        <taxon>Cuscuta subgen. Grammica</taxon>
        <taxon>Cuscuta sect. Cleistogrammica</taxon>
    </lineage>
</organism>
<accession>A0A484N591</accession>
<dbReference type="AlphaFoldDB" id="A0A484N591"/>
<gene>
    <name evidence="2" type="ORF">CCAM_LOCUS37204</name>
</gene>
<keyword evidence="3" id="KW-1185">Reference proteome</keyword>
<proteinExistence type="predicted"/>
<reference evidence="2 3" key="1">
    <citation type="submission" date="2018-04" db="EMBL/GenBank/DDBJ databases">
        <authorList>
            <person name="Vogel A."/>
        </authorList>
    </citation>
    <scope>NUCLEOTIDE SEQUENCE [LARGE SCALE GENOMIC DNA]</scope>
</reference>
<name>A0A484N591_9ASTE</name>
<protein>
    <recommendedName>
        <fullName evidence="1">Tf2-1-like SH3-like domain-containing protein</fullName>
    </recommendedName>
</protein>
<dbReference type="EMBL" id="OOIL02005599">
    <property type="protein sequence ID" value="VFQ95428.1"/>
    <property type="molecule type" value="Genomic_DNA"/>
</dbReference>
<dbReference type="Proteomes" id="UP000595140">
    <property type="component" value="Unassembled WGS sequence"/>
</dbReference>
<dbReference type="Pfam" id="PF24626">
    <property type="entry name" value="SH3_Tf2-1"/>
    <property type="match status" value="1"/>
</dbReference>
<evidence type="ECO:0000259" key="1">
    <source>
        <dbReference type="Pfam" id="PF24626"/>
    </source>
</evidence>
<evidence type="ECO:0000313" key="2">
    <source>
        <dbReference type="EMBL" id="VFQ95428.1"/>
    </source>
</evidence>
<feature type="domain" description="Tf2-1-like SH3-like" evidence="1">
    <location>
        <begin position="23"/>
        <end position="63"/>
    </location>
</feature>
<sequence length="91" mass="10300">MGFTSSFNLIANPHLSYISQPSKSFFESYQIFTEINSAAYKVSLLDDEKIHNVFHVSKLKHCVRTEFDPASLDIAPSEFVDQQLMVSRAAL</sequence>